<evidence type="ECO:0000313" key="2">
    <source>
        <dbReference type="Proteomes" id="UP000468413"/>
    </source>
</evidence>
<sequence length="31" mass="3662">MSCRNNGYLAYEGLIWACRKVYLLYKGFLSE</sequence>
<evidence type="ECO:0000313" key="1">
    <source>
        <dbReference type="EMBL" id="KAB7788150.1"/>
    </source>
</evidence>
<comment type="caution">
    <text evidence="1">The sequence shown here is derived from an EMBL/GenBank/DDBJ whole genome shotgun (WGS) entry which is preliminary data.</text>
</comment>
<proteinExistence type="predicted"/>
<dbReference type="Proteomes" id="UP000468413">
    <property type="component" value="Unassembled WGS sequence"/>
</dbReference>
<name>A0A6I1G9F3_9BIFI</name>
<dbReference type="EMBL" id="WBVS01000005">
    <property type="protein sequence ID" value="KAB7788150.1"/>
    <property type="molecule type" value="Genomic_DNA"/>
</dbReference>
<accession>A0A6I1G9F3</accession>
<keyword evidence="2" id="KW-1185">Reference proteome</keyword>
<gene>
    <name evidence="1" type="ORF">F7D08_1187</name>
</gene>
<dbReference type="AlphaFoldDB" id="A0A6I1G9F3"/>
<reference evidence="1 2" key="1">
    <citation type="submission" date="2019-09" db="EMBL/GenBank/DDBJ databases">
        <title>Characterization of the phylogenetic diversity of two novel species belonging to the genus Bifidobacterium: Bifidobacterium cebidarum sp. nov. and Bifidobacterium leontopitheci sp. nov.</title>
        <authorList>
            <person name="Lugli G.A."/>
            <person name="Duranti S."/>
            <person name="Milani C."/>
            <person name="Turroni F."/>
            <person name="Ventura M."/>
        </authorList>
    </citation>
    <scope>NUCLEOTIDE SEQUENCE [LARGE SCALE GENOMIC DNA]</scope>
    <source>
        <strain evidence="1 2">LMG 31469</strain>
    </source>
</reference>
<organism evidence="1 2">
    <name type="scientific">Bifidobacterium cebidarum</name>
    <dbReference type="NCBI Taxonomy" id="2650773"/>
    <lineage>
        <taxon>Bacteria</taxon>
        <taxon>Bacillati</taxon>
        <taxon>Actinomycetota</taxon>
        <taxon>Actinomycetes</taxon>
        <taxon>Bifidobacteriales</taxon>
        <taxon>Bifidobacteriaceae</taxon>
        <taxon>Bifidobacterium</taxon>
    </lineage>
</organism>
<protein>
    <submittedName>
        <fullName evidence="1">Uncharacterized protein</fullName>
    </submittedName>
</protein>